<evidence type="ECO:0000313" key="3">
    <source>
        <dbReference type="Proteomes" id="UP000298588"/>
    </source>
</evidence>
<dbReference type="Proteomes" id="UP000298588">
    <property type="component" value="Chromosome"/>
</dbReference>
<evidence type="ECO:0000313" key="2">
    <source>
        <dbReference type="EMBL" id="QCK84605.1"/>
    </source>
</evidence>
<dbReference type="KEGG" id="paqt:E8L99_01790"/>
<feature type="domain" description="Nucleotidyltransferase-like" evidence="1">
    <location>
        <begin position="108"/>
        <end position="321"/>
    </location>
</feature>
<protein>
    <recommendedName>
        <fullName evidence="1">Nucleotidyltransferase-like domain-containing protein</fullName>
    </recommendedName>
</protein>
<dbReference type="Pfam" id="PF12281">
    <property type="entry name" value="NTP_transf_8"/>
    <property type="match status" value="1"/>
</dbReference>
<name>A0A4D7QDC8_9HYPH</name>
<proteinExistence type="predicted"/>
<dbReference type="InterPro" id="IPR058575">
    <property type="entry name" value="NTP_transf_8_dom"/>
</dbReference>
<dbReference type="OrthoDB" id="5469612at2"/>
<evidence type="ECO:0000259" key="1">
    <source>
        <dbReference type="Pfam" id="PF12281"/>
    </source>
</evidence>
<keyword evidence="3" id="KW-1185">Reference proteome</keyword>
<organism evidence="2 3">
    <name type="scientific">Phreatobacter aquaticus</name>
    <dbReference type="NCBI Taxonomy" id="2570229"/>
    <lineage>
        <taxon>Bacteria</taxon>
        <taxon>Pseudomonadati</taxon>
        <taxon>Pseudomonadota</taxon>
        <taxon>Alphaproteobacteria</taxon>
        <taxon>Hyphomicrobiales</taxon>
        <taxon>Phreatobacteraceae</taxon>
        <taxon>Phreatobacter</taxon>
    </lineage>
</organism>
<dbReference type="AlphaFoldDB" id="A0A4D7QDC8"/>
<reference evidence="2 3" key="1">
    <citation type="submission" date="2019-04" db="EMBL/GenBank/DDBJ databases">
        <title>Phreatobacter aquaticus sp. nov.</title>
        <authorList>
            <person name="Choi A."/>
            <person name="Baek K."/>
        </authorList>
    </citation>
    <scope>NUCLEOTIDE SEQUENCE [LARGE SCALE GENOMIC DNA]</scope>
    <source>
        <strain evidence="2 3">NMCR1094</strain>
    </source>
</reference>
<sequence>MASMEPIDLTYRTMVSELAQRSLDDAFASDFSIVGRFVAVPVKGRRFWYFDEPQGGPVQKRRYVGPADDPEIASRVETFKHLKSDARARRKLVSTLVREAYLPQPDQMTGAIVQALADAGLFRLRGVLVGTTAFQCYSALLGLRLPEAAMQTGDTDFAQFHSISAAIDDSLPPMLEVLRTVDVTFREVPHQMDGRSTTAYVARSGFKVEFLTPNTGSDDHEGKPAAMPALGGASAVPLRFLDFLILEPVRAILLHRFGVPLLVPAPERYAVHKMIVAARRRAAGDATAKSHKDLRQAAILFEAMAEVRRHADLAIAWSEAWSRGTAWSDALRQSLMAYDARTRDLIRDTLASGFEALGEPFGPYASAFPTLASL</sequence>
<dbReference type="EMBL" id="CP039865">
    <property type="protein sequence ID" value="QCK84605.1"/>
    <property type="molecule type" value="Genomic_DNA"/>
</dbReference>
<gene>
    <name evidence="2" type="ORF">E8L99_01790</name>
</gene>
<dbReference type="InterPro" id="IPR022550">
    <property type="entry name" value="NTP_transf_8"/>
</dbReference>
<dbReference type="PIRSF" id="PIRSF031854">
    <property type="entry name" value="UCP031854"/>
    <property type="match status" value="1"/>
</dbReference>
<accession>A0A4D7QDC8</accession>